<evidence type="ECO:0000313" key="2">
    <source>
        <dbReference type="EMBL" id="AYO43814.1"/>
    </source>
</evidence>
<feature type="region of interest" description="Disordered" evidence="1">
    <location>
        <begin position="218"/>
        <end position="275"/>
    </location>
</feature>
<protein>
    <submittedName>
        <fullName evidence="2">Uncharacterized protein</fullName>
    </submittedName>
</protein>
<organism evidence="2 3">
    <name type="scientific">Malassezia restricta (strain ATCC 96810 / NBRC 103918 / CBS 7877)</name>
    <name type="common">Seborrheic dermatitis infection agent</name>
    <dbReference type="NCBI Taxonomy" id="425264"/>
    <lineage>
        <taxon>Eukaryota</taxon>
        <taxon>Fungi</taxon>
        <taxon>Dikarya</taxon>
        <taxon>Basidiomycota</taxon>
        <taxon>Ustilaginomycotina</taxon>
        <taxon>Malasseziomycetes</taxon>
        <taxon>Malasseziales</taxon>
        <taxon>Malasseziaceae</taxon>
        <taxon>Malassezia</taxon>
    </lineage>
</organism>
<feature type="region of interest" description="Disordered" evidence="1">
    <location>
        <begin position="1"/>
        <end position="175"/>
    </location>
</feature>
<sequence length="342" mass="37652">MPSAPRLEADTPQFDGPRPAWVTGQDTRSDTLPASPKRGAGGTEFEPRVLPPLSQHAIKHMPMNKGTLGMGLSFPKHTSNKSLTDTTQSKSSRSPRKSVSFHEVGERSCEDSSDFAATPTPLAPRIGTLESGRFSPHSQPENDGLLVSEDHEEAKVPPRHVSSRMQHSASIRREAPIRLDTMPSDGDVIGLGIDIPEIQDPVEGVTASIKGMSLEKAPLRERSTNAGPKRVPFGEKSLTQDTLRDKKMQSSFKISSQNKAEATSTASTSKFVDENGRPISYTIPTKRYMLPSCRKARSSMSQSAMQRDRVMFSVSYQHAHNRTTTQPSIHINQHSRRTYALR</sequence>
<dbReference type="EMBL" id="CP033152">
    <property type="protein sequence ID" value="AYO43814.1"/>
    <property type="molecule type" value="Genomic_DNA"/>
</dbReference>
<gene>
    <name evidence="2" type="ORF">DNF11_2864</name>
</gene>
<dbReference type="AlphaFoldDB" id="A0A3G2S6V8"/>
<accession>A0A3G2S6V8</accession>
<name>A0A3G2S6V8_MALR7</name>
<dbReference type="Proteomes" id="UP000269793">
    <property type="component" value="Chromosome V"/>
</dbReference>
<evidence type="ECO:0000313" key="3">
    <source>
        <dbReference type="Proteomes" id="UP000269793"/>
    </source>
</evidence>
<reference evidence="2 3" key="1">
    <citation type="submission" date="2018-10" db="EMBL/GenBank/DDBJ databases">
        <title>Complete genome sequence of Malassezia restricta CBS 7877.</title>
        <authorList>
            <person name="Morand S.C."/>
            <person name="Bertignac M."/>
            <person name="Iltis A."/>
            <person name="Kolder I."/>
            <person name="Pirovano W."/>
            <person name="Jourdain R."/>
            <person name="Clavaud C."/>
        </authorList>
    </citation>
    <scope>NUCLEOTIDE SEQUENCE [LARGE SCALE GENOMIC DNA]</scope>
    <source>
        <strain evidence="2 3">CBS 7877</strain>
    </source>
</reference>
<dbReference type="OrthoDB" id="3346384at2759"/>
<feature type="compositionally biased region" description="Polar residues" evidence="1">
    <location>
        <begin position="249"/>
        <end position="270"/>
    </location>
</feature>
<dbReference type="VEuPathDB" id="FungiDB:DNF11_2864"/>
<keyword evidence="3" id="KW-1185">Reference proteome</keyword>
<proteinExistence type="predicted"/>
<feature type="compositionally biased region" description="Polar residues" evidence="1">
    <location>
        <begin position="76"/>
        <end position="88"/>
    </location>
</feature>
<evidence type="ECO:0000256" key="1">
    <source>
        <dbReference type="SAM" id="MobiDB-lite"/>
    </source>
</evidence>